<feature type="compositionally biased region" description="Low complexity" evidence="1">
    <location>
        <begin position="75"/>
        <end position="88"/>
    </location>
</feature>
<protein>
    <submittedName>
        <fullName evidence="2">Uncharacterized protein</fullName>
    </submittedName>
</protein>
<reference evidence="2 3" key="1">
    <citation type="submission" date="2019-01" db="EMBL/GenBank/DDBJ databases">
        <title>Draft genome sequences of three monokaryotic isolates of the white-rot basidiomycete fungus Dichomitus squalens.</title>
        <authorList>
            <consortium name="DOE Joint Genome Institute"/>
            <person name="Lopez S.C."/>
            <person name="Andreopoulos B."/>
            <person name="Pangilinan J."/>
            <person name="Lipzen A."/>
            <person name="Riley R."/>
            <person name="Ahrendt S."/>
            <person name="Ng V."/>
            <person name="Barry K."/>
            <person name="Daum C."/>
            <person name="Grigoriev I.V."/>
            <person name="Hilden K.S."/>
            <person name="Makela M.R."/>
            <person name="de Vries R.P."/>
        </authorList>
    </citation>
    <scope>NUCLEOTIDE SEQUENCE [LARGE SCALE GENOMIC DNA]</scope>
    <source>
        <strain evidence="2 3">CBS 464.89</strain>
    </source>
</reference>
<feature type="region of interest" description="Disordered" evidence="1">
    <location>
        <begin position="75"/>
        <end position="98"/>
    </location>
</feature>
<accession>A0A4Q9PUH0</accession>
<feature type="compositionally biased region" description="Basic residues" evidence="1">
    <location>
        <begin position="89"/>
        <end position="98"/>
    </location>
</feature>
<gene>
    <name evidence="2" type="ORF">BD310DRAFT_927571</name>
</gene>
<evidence type="ECO:0000256" key="1">
    <source>
        <dbReference type="SAM" id="MobiDB-lite"/>
    </source>
</evidence>
<keyword evidence="3" id="KW-1185">Reference proteome</keyword>
<dbReference type="EMBL" id="ML145127">
    <property type="protein sequence ID" value="TBU58212.1"/>
    <property type="molecule type" value="Genomic_DNA"/>
</dbReference>
<evidence type="ECO:0000313" key="2">
    <source>
        <dbReference type="EMBL" id="TBU58212.1"/>
    </source>
</evidence>
<organism evidence="2 3">
    <name type="scientific">Dichomitus squalens</name>
    <dbReference type="NCBI Taxonomy" id="114155"/>
    <lineage>
        <taxon>Eukaryota</taxon>
        <taxon>Fungi</taxon>
        <taxon>Dikarya</taxon>
        <taxon>Basidiomycota</taxon>
        <taxon>Agaricomycotina</taxon>
        <taxon>Agaricomycetes</taxon>
        <taxon>Polyporales</taxon>
        <taxon>Polyporaceae</taxon>
        <taxon>Dichomitus</taxon>
    </lineage>
</organism>
<sequence length="98" mass="10674">MIDRYVSYDITSYRLLCMRQGARKIRLCKAAKRSDPPPHPPRHSSPISFLSRARSLSLPILLSASALSASALSASSSTTLCGSSPSRRALPRPRHARG</sequence>
<dbReference type="AlphaFoldDB" id="A0A4Q9PUH0"/>
<dbReference type="Proteomes" id="UP000292082">
    <property type="component" value="Unassembled WGS sequence"/>
</dbReference>
<evidence type="ECO:0000313" key="3">
    <source>
        <dbReference type="Proteomes" id="UP000292082"/>
    </source>
</evidence>
<name>A0A4Q9PUH0_9APHY</name>
<proteinExistence type="predicted"/>